<proteinExistence type="predicted"/>
<protein>
    <submittedName>
        <fullName evidence="2">Uncharacterized protein</fullName>
    </submittedName>
</protein>
<evidence type="ECO:0000313" key="3">
    <source>
        <dbReference type="Proteomes" id="UP000708208"/>
    </source>
</evidence>
<name>A0A8J2JGL5_9HEXA</name>
<dbReference type="Proteomes" id="UP000708208">
    <property type="component" value="Unassembled WGS sequence"/>
</dbReference>
<feature type="region of interest" description="Disordered" evidence="1">
    <location>
        <begin position="1"/>
        <end position="55"/>
    </location>
</feature>
<comment type="caution">
    <text evidence="2">The sequence shown here is derived from an EMBL/GenBank/DDBJ whole genome shotgun (WGS) entry which is preliminary data.</text>
</comment>
<keyword evidence="3" id="KW-1185">Reference proteome</keyword>
<reference evidence="2" key="1">
    <citation type="submission" date="2021-06" db="EMBL/GenBank/DDBJ databases">
        <authorList>
            <person name="Hodson N. C."/>
            <person name="Mongue J. A."/>
            <person name="Jaron S. K."/>
        </authorList>
    </citation>
    <scope>NUCLEOTIDE SEQUENCE</scope>
</reference>
<accession>A0A8J2JGL5</accession>
<organism evidence="2 3">
    <name type="scientific">Allacma fusca</name>
    <dbReference type="NCBI Taxonomy" id="39272"/>
    <lineage>
        <taxon>Eukaryota</taxon>
        <taxon>Metazoa</taxon>
        <taxon>Ecdysozoa</taxon>
        <taxon>Arthropoda</taxon>
        <taxon>Hexapoda</taxon>
        <taxon>Collembola</taxon>
        <taxon>Symphypleona</taxon>
        <taxon>Sminthuridae</taxon>
        <taxon>Allacma</taxon>
    </lineage>
</organism>
<sequence>YDEEMKGPLGDRYRKASEQMQDALKRMQENARKEAEESNTKQEEEPKTKSKRDVSAMLEHTRLKREEDKAGRFIPTLDQIVGSAKSWYEKEVLQGSKYSQSMDKQMHGLEGDRYRSAMKEMQEVMKTVQEIARK</sequence>
<evidence type="ECO:0000256" key="1">
    <source>
        <dbReference type="SAM" id="MobiDB-lite"/>
    </source>
</evidence>
<feature type="non-terminal residue" evidence="2">
    <location>
        <position position="134"/>
    </location>
</feature>
<feature type="non-terminal residue" evidence="2">
    <location>
        <position position="1"/>
    </location>
</feature>
<dbReference type="EMBL" id="CAJVCH010003150">
    <property type="protein sequence ID" value="CAG7647420.1"/>
    <property type="molecule type" value="Genomic_DNA"/>
</dbReference>
<dbReference type="AlphaFoldDB" id="A0A8J2JGL5"/>
<gene>
    <name evidence="2" type="ORF">AFUS01_LOCUS624</name>
</gene>
<evidence type="ECO:0000313" key="2">
    <source>
        <dbReference type="EMBL" id="CAG7647420.1"/>
    </source>
</evidence>